<organism evidence="8 9">
    <name type="scientific">Rhizobium oryzicola</name>
    <dbReference type="NCBI Taxonomy" id="1232668"/>
    <lineage>
        <taxon>Bacteria</taxon>
        <taxon>Pseudomonadati</taxon>
        <taxon>Pseudomonadota</taxon>
        <taxon>Alphaproteobacteria</taxon>
        <taxon>Hyphomicrobiales</taxon>
        <taxon>Rhizobiaceae</taxon>
        <taxon>Rhizobium/Agrobacterium group</taxon>
        <taxon>Rhizobium</taxon>
    </lineage>
</organism>
<evidence type="ECO:0000313" key="8">
    <source>
        <dbReference type="EMBL" id="MDO1581746.1"/>
    </source>
</evidence>
<dbReference type="SMART" id="SM00304">
    <property type="entry name" value="HAMP"/>
    <property type="match status" value="2"/>
</dbReference>
<comment type="caution">
    <text evidence="8">The sequence shown here is derived from an EMBL/GenBank/DDBJ whole genome shotgun (WGS) entry which is preliminary data.</text>
</comment>
<evidence type="ECO:0000256" key="2">
    <source>
        <dbReference type="ARBA" id="ARBA00029447"/>
    </source>
</evidence>
<reference evidence="8" key="2">
    <citation type="submission" date="2023-07" db="EMBL/GenBank/DDBJ databases">
        <authorList>
            <person name="Sun H."/>
        </authorList>
    </citation>
    <scope>NUCLEOTIDE SEQUENCE</scope>
    <source>
        <strain evidence="8">05753</strain>
    </source>
</reference>
<protein>
    <submittedName>
        <fullName evidence="8">Methyl-accepting chemotaxis protein</fullName>
    </submittedName>
</protein>
<dbReference type="Proteomes" id="UP001169006">
    <property type="component" value="Unassembled WGS sequence"/>
</dbReference>
<dbReference type="InterPro" id="IPR004090">
    <property type="entry name" value="Chemotax_Me-accpt_rcpt"/>
</dbReference>
<dbReference type="Gene3D" id="1.10.8.500">
    <property type="entry name" value="HAMP domain in histidine kinase"/>
    <property type="match status" value="1"/>
</dbReference>
<keyword evidence="1" id="KW-0145">Chemotaxis</keyword>
<dbReference type="SUPFAM" id="SSF58104">
    <property type="entry name" value="Methyl-accepting chemotaxis protein (MCP) signaling domain"/>
    <property type="match status" value="1"/>
</dbReference>
<keyword evidence="5" id="KW-1133">Transmembrane helix</keyword>
<dbReference type="Gene3D" id="1.10.287.950">
    <property type="entry name" value="Methyl-accepting chemotaxis protein"/>
    <property type="match status" value="1"/>
</dbReference>
<name>A0ABT8STT2_9HYPH</name>
<feature type="domain" description="Methyl-accepting transducer" evidence="6">
    <location>
        <begin position="456"/>
        <end position="685"/>
    </location>
</feature>
<evidence type="ECO:0000256" key="3">
    <source>
        <dbReference type="PROSITE-ProRule" id="PRU00284"/>
    </source>
</evidence>
<evidence type="ECO:0000259" key="6">
    <source>
        <dbReference type="PROSITE" id="PS50111"/>
    </source>
</evidence>
<dbReference type="SUPFAM" id="SSF158472">
    <property type="entry name" value="HAMP domain-like"/>
    <property type="match status" value="1"/>
</dbReference>
<feature type="compositionally biased region" description="Basic and acidic residues" evidence="4">
    <location>
        <begin position="382"/>
        <end position="397"/>
    </location>
</feature>
<dbReference type="Pfam" id="PF00015">
    <property type="entry name" value="MCPsignal"/>
    <property type="match status" value="1"/>
</dbReference>
<dbReference type="PANTHER" id="PTHR43531:SF11">
    <property type="entry name" value="METHYL-ACCEPTING CHEMOTAXIS PROTEIN 3"/>
    <property type="match status" value="1"/>
</dbReference>
<proteinExistence type="inferred from homology"/>
<dbReference type="RefSeq" id="WP_302075835.1">
    <property type="nucleotide sequence ID" value="NZ_JAUKWQ010000001.1"/>
</dbReference>
<comment type="similarity">
    <text evidence="2">Belongs to the methyl-accepting chemotaxis (MCP) protein family.</text>
</comment>
<evidence type="ECO:0000313" key="9">
    <source>
        <dbReference type="Proteomes" id="UP001169006"/>
    </source>
</evidence>
<dbReference type="PROSITE" id="PS50111">
    <property type="entry name" value="CHEMOTAXIS_TRANSDUC_2"/>
    <property type="match status" value="1"/>
</dbReference>
<dbReference type="PROSITE" id="PS50885">
    <property type="entry name" value="HAMP"/>
    <property type="match status" value="2"/>
</dbReference>
<dbReference type="SMART" id="SM00283">
    <property type="entry name" value="MA"/>
    <property type="match status" value="1"/>
</dbReference>
<feature type="transmembrane region" description="Helical" evidence="5">
    <location>
        <begin position="15"/>
        <end position="35"/>
    </location>
</feature>
<dbReference type="InterPro" id="IPR004089">
    <property type="entry name" value="MCPsignal_dom"/>
</dbReference>
<gene>
    <name evidence="8" type="ORF">Q2T52_06500</name>
</gene>
<keyword evidence="5" id="KW-0812">Transmembrane</keyword>
<dbReference type="Pfam" id="PF00672">
    <property type="entry name" value="HAMP"/>
    <property type="match status" value="1"/>
</dbReference>
<evidence type="ECO:0000256" key="1">
    <source>
        <dbReference type="ARBA" id="ARBA00022500"/>
    </source>
</evidence>
<dbReference type="EMBL" id="JAUKWQ010000001">
    <property type="protein sequence ID" value="MDO1581746.1"/>
    <property type="molecule type" value="Genomic_DNA"/>
</dbReference>
<evidence type="ECO:0000256" key="5">
    <source>
        <dbReference type="SAM" id="Phobius"/>
    </source>
</evidence>
<keyword evidence="3" id="KW-0807">Transducer</keyword>
<dbReference type="InterPro" id="IPR003660">
    <property type="entry name" value="HAMP_dom"/>
</dbReference>
<sequence>MNMLLRVISHLSVRARIVIGFGTLVLLLASISLLYDMRLRMVRANVAELVAAANASETLAGFERDIAEVRRTATLYIGSPNAPEQVAALNAQKQAVKNMDKLKAVLSSQADAVAASLTEFQAAFGQLVAQNKEKQNAYGALGAANSRLRNILTALVDEGAKRDNFDVTVPVRLLQNAQAYTNFASRYALRGGGGDAEQAANELAYLHAELATLKQIPAGDTWAKATIAALDAPIGVFDKSLKSLQETTKNGQAAVAALTKIGAAIGDQAVTLNKQFVDVRTKEEQETMSMVDSVLLSGGISAAVSIALGLLIALVISVGIARLITRITSTMEVLVTGNFNVTVPETGRRDEIGAMARAVEVFRQNGIKALTLESEAEQQRNLTDEERSRNAARERQRAEAMAQATNGLAAGLAKLADGQLNIELTEPFAPDFESLRANFNTTVVQLRSTIMTVTNASESISHGTQEISRGTEDLSKRTERQAAALEQTAAALEEITANVAAAISRVDDATQMAAKANSNAKDAGTVVSNAIEAINKISSSSNEISNIIGVIDEIAFQTNLLALNAGVEAARAGEAGKGFAVVAQEVRELAQRSAKAAREIKGLIEASLTNVQSGVQLVNDTGTALNAIETCVFAINDQMQSIAAAAREQATGLAEINVAINSLDQVTQQNAAMVEESSAAGVTLLNEVHQLKAMIAKFQVENDHVGRMAETARYAMRASA</sequence>
<reference evidence="8" key="1">
    <citation type="journal article" date="2015" name="Int. J. Syst. Evol. Microbiol.">
        <title>Rhizobium oryzicola sp. nov., potential plant-growth-promoting endophytic bacteria isolated from rice roots.</title>
        <authorList>
            <person name="Zhang X.X."/>
            <person name="Gao J.S."/>
            <person name="Cao Y.H."/>
            <person name="Sheirdil R.A."/>
            <person name="Wang X.C."/>
            <person name="Zhang L."/>
        </authorList>
    </citation>
    <scope>NUCLEOTIDE SEQUENCE</scope>
    <source>
        <strain evidence="8">05753</strain>
    </source>
</reference>
<evidence type="ECO:0000256" key="4">
    <source>
        <dbReference type="SAM" id="MobiDB-lite"/>
    </source>
</evidence>
<keyword evidence="5" id="KW-0472">Membrane</keyword>
<dbReference type="CDD" id="cd06225">
    <property type="entry name" value="HAMP"/>
    <property type="match status" value="1"/>
</dbReference>
<keyword evidence="9" id="KW-1185">Reference proteome</keyword>
<accession>A0ABT8STT2</accession>
<feature type="domain" description="HAMP" evidence="7">
    <location>
        <begin position="318"/>
        <end position="371"/>
    </location>
</feature>
<dbReference type="PANTHER" id="PTHR43531">
    <property type="entry name" value="PROTEIN ICFG"/>
    <property type="match status" value="1"/>
</dbReference>
<feature type="region of interest" description="Disordered" evidence="4">
    <location>
        <begin position="374"/>
        <end position="397"/>
    </location>
</feature>
<dbReference type="InterPro" id="IPR051310">
    <property type="entry name" value="MCP_chemotaxis"/>
</dbReference>
<feature type="transmembrane region" description="Helical" evidence="5">
    <location>
        <begin position="294"/>
        <end position="321"/>
    </location>
</feature>
<feature type="domain" description="HAMP" evidence="7">
    <location>
        <begin position="399"/>
        <end position="451"/>
    </location>
</feature>
<evidence type="ECO:0000259" key="7">
    <source>
        <dbReference type="PROSITE" id="PS50885"/>
    </source>
</evidence>
<dbReference type="PRINTS" id="PR00260">
    <property type="entry name" value="CHEMTRNSDUCR"/>
</dbReference>